<dbReference type="AlphaFoldDB" id="A0A4V3Z829"/>
<feature type="compositionally biased region" description="Polar residues" evidence="1">
    <location>
        <begin position="1"/>
        <end position="10"/>
    </location>
</feature>
<gene>
    <name evidence="2" type="ORF">E7Y31_01780</name>
</gene>
<evidence type="ECO:0000313" key="2">
    <source>
        <dbReference type="EMBL" id="THJ76069.1"/>
    </source>
</evidence>
<dbReference type="EMBL" id="SSXH01000018">
    <property type="protein sequence ID" value="THJ76069.1"/>
    <property type="molecule type" value="Genomic_DNA"/>
</dbReference>
<accession>A0A4V3Z829</accession>
<dbReference type="Proteomes" id="UP000305282">
    <property type="component" value="Unassembled WGS sequence"/>
</dbReference>
<sequence length="76" mass="8183">MTSTAHTCNDGTGPRWGRRTAGCPRCDELAAGAQPIRWAPPRRARAVADDARRVAEIRAHDCAVSGCSVVCTFGEW</sequence>
<dbReference type="RefSeq" id="WP_136446609.1">
    <property type="nucleotide sequence ID" value="NZ_SSXH01000018.1"/>
</dbReference>
<comment type="caution">
    <text evidence="2">The sequence shown here is derived from an EMBL/GenBank/DDBJ whole genome shotgun (WGS) entry which is preliminary data.</text>
</comment>
<feature type="region of interest" description="Disordered" evidence="1">
    <location>
        <begin position="1"/>
        <end position="20"/>
    </location>
</feature>
<keyword evidence="3" id="KW-1185">Reference proteome</keyword>
<protein>
    <submittedName>
        <fullName evidence="2">Uncharacterized protein</fullName>
    </submittedName>
</protein>
<name>A0A4V3Z829_9ACTN</name>
<evidence type="ECO:0000256" key="1">
    <source>
        <dbReference type="SAM" id="MobiDB-lite"/>
    </source>
</evidence>
<reference evidence="2 3" key="1">
    <citation type="submission" date="2019-04" db="EMBL/GenBank/DDBJ databases">
        <title>Draft genome sequences for three unisolated Alnus-infective Frankia Sp+ strains, AgTrS, AiOr and AvVan, the first sequenced Frankia strains able to sporulate in-planta.</title>
        <authorList>
            <person name="Bethencourt L."/>
            <person name="Vautrin F."/>
            <person name="Taib N."/>
            <person name="Dubost A."/>
            <person name="Castro-Garcia L."/>
            <person name="Imbaud O."/>
            <person name="Abrouk D."/>
            <person name="Fournier P."/>
            <person name="Briolay J."/>
            <person name="Nguyen A."/>
            <person name="Normand P."/>
            <person name="Fernandez M.P."/>
            <person name="Brochier-Armanet C."/>
            <person name="Herrera-Belaroussi A."/>
        </authorList>
    </citation>
    <scope>NUCLEOTIDE SEQUENCE [LARGE SCALE GENOMIC DNA]</scope>
    <source>
        <strain evidence="2 3">AvVan</strain>
    </source>
</reference>
<proteinExistence type="predicted"/>
<evidence type="ECO:0000313" key="3">
    <source>
        <dbReference type="Proteomes" id="UP000305282"/>
    </source>
</evidence>
<dbReference type="OrthoDB" id="4247619at2"/>
<organism evidence="2 3">
    <name type="scientific">Candidatus Frankia alpina</name>
    <dbReference type="NCBI Taxonomy" id="2699483"/>
    <lineage>
        <taxon>Bacteria</taxon>
        <taxon>Bacillati</taxon>
        <taxon>Actinomycetota</taxon>
        <taxon>Actinomycetes</taxon>
        <taxon>Frankiales</taxon>
        <taxon>Frankiaceae</taxon>
        <taxon>Frankia</taxon>
    </lineage>
</organism>